<dbReference type="EMBL" id="CVRI01000047">
    <property type="protein sequence ID" value="CRK97911.1"/>
    <property type="molecule type" value="Genomic_DNA"/>
</dbReference>
<dbReference type="AlphaFoldDB" id="A0A1J1IC90"/>
<evidence type="ECO:0000256" key="2">
    <source>
        <dbReference type="SAM" id="Phobius"/>
    </source>
</evidence>
<protein>
    <submittedName>
        <fullName evidence="3">CLUMA_CG011286, isoform A</fullName>
    </submittedName>
</protein>
<dbReference type="STRING" id="568069.A0A1J1IC90"/>
<dbReference type="Proteomes" id="UP000183832">
    <property type="component" value="Unassembled WGS sequence"/>
</dbReference>
<keyword evidence="2" id="KW-0812">Transmembrane</keyword>
<feature type="region of interest" description="Disordered" evidence="1">
    <location>
        <begin position="55"/>
        <end position="81"/>
    </location>
</feature>
<reference evidence="3 4" key="1">
    <citation type="submission" date="2015-04" db="EMBL/GenBank/DDBJ databases">
        <authorList>
            <person name="Syromyatnikov M.Y."/>
            <person name="Popov V.N."/>
        </authorList>
    </citation>
    <scope>NUCLEOTIDE SEQUENCE [LARGE SCALE GENOMIC DNA]</scope>
</reference>
<keyword evidence="2" id="KW-0472">Membrane</keyword>
<proteinExistence type="predicted"/>
<feature type="transmembrane region" description="Helical" evidence="2">
    <location>
        <begin position="6"/>
        <end position="26"/>
    </location>
</feature>
<evidence type="ECO:0000313" key="4">
    <source>
        <dbReference type="Proteomes" id="UP000183832"/>
    </source>
</evidence>
<name>A0A1J1IC90_9DIPT</name>
<sequence length="215" mass="24299">MSIDSAWIFRVCLVMAVTLILFADFLGYGGANARKSDNSEDYEDYTAEDHQPITKNVKDKSNGQSLKKNSKKNHFPKSSDDLTTDDERIDFKFIKKAFTEKQKVDEKKNMEVVNQKISDSLRELCLPKLLCEIAAKPTYLLSDKEKHVLSLLKSTSLSIVADSPSVYHFSSHMGQLMRHSADSLGGSIQGCAMLWPHCPYSSDKLMRISTKVRLR</sequence>
<organism evidence="3 4">
    <name type="scientific">Clunio marinus</name>
    <dbReference type="NCBI Taxonomy" id="568069"/>
    <lineage>
        <taxon>Eukaryota</taxon>
        <taxon>Metazoa</taxon>
        <taxon>Ecdysozoa</taxon>
        <taxon>Arthropoda</taxon>
        <taxon>Hexapoda</taxon>
        <taxon>Insecta</taxon>
        <taxon>Pterygota</taxon>
        <taxon>Neoptera</taxon>
        <taxon>Endopterygota</taxon>
        <taxon>Diptera</taxon>
        <taxon>Nematocera</taxon>
        <taxon>Chironomoidea</taxon>
        <taxon>Chironomidae</taxon>
        <taxon>Clunio</taxon>
    </lineage>
</organism>
<dbReference type="OrthoDB" id="6371365at2759"/>
<accession>A0A1J1IC90</accession>
<keyword evidence="4" id="KW-1185">Reference proteome</keyword>
<keyword evidence="2" id="KW-1133">Transmembrane helix</keyword>
<evidence type="ECO:0000256" key="1">
    <source>
        <dbReference type="SAM" id="MobiDB-lite"/>
    </source>
</evidence>
<gene>
    <name evidence="3" type="primary">putative AGAP005168-PA</name>
    <name evidence="3" type="ORF">CLUMA_CG011286</name>
</gene>
<evidence type="ECO:0000313" key="3">
    <source>
        <dbReference type="EMBL" id="CRK97911.1"/>
    </source>
</evidence>